<dbReference type="InterPro" id="IPR052423">
    <property type="entry name" value="EMIR"/>
</dbReference>
<dbReference type="SMART" id="SM00271">
    <property type="entry name" value="DnaJ"/>
    <property type="match status" value="1"/>
</dbReference>
<dbReference type="RefSeq" id="XP_067077462.1">
    <property type="nucleotide sequence ID" value="XM_067221361.1"/>
</dbReference>
<dbReference type="PANTHER" id="PTHR44094">
    <property type="entry name" value="DNAJ HEAT SHOCK N-TERMINAL DOMAIN-CONTAINING PROTEIN"/>
    <property type="match status" value="1"/>
</dbReference>
<dbReference type="Proteomes" id="UP000195570">
    <property type="component" value="Unassembled WGS sequence"/>
</dbReference>
<evidence type="ECO:0000313" key="4">
    <source>
        <dbReference type="Proteomes" id="UP000195570"/>
    </source>
</evidence>
<dbReference type="Pfam" id="PF00226">
    <property type="entry name" value="DnaJ"/>
    <property type="match status" value="1"/>
</dbReference>
<keyword evidence="4" id="KW-1185">Reference proteome</keyword>
<dbReference type="VEuPathDB" id="TriTrypDB:TEOVI_000894500"/>
<feature type="region of interest" description="Disordered" evidence="1">
    <location>
        <begin position="551"/>
        <end position="583"/>
    </location>
</feature>
<dbReference type="PANTHER" id="PTHR44094:SF9">
    <property type="entry name" value="PROTEIN DNAJ, PUTATIVE-RELATED"/>
    <property type="match status" value="1"/>
</dbReference>
<proteinExistence type="predicted"/>
<evidence type="ECO:0000313" key="3">
    <source>
        <dbReference type="EMBL" id="SCU65950.1"/>
    </source>
</evidence>
<accession>A0A1G4I2V3</accession>
<evidence type="ECO:0000259" key="2">
    <source>
        <dbReference type="PROSITE" id="PS50076"/>
    </source>
</evidence>
<protein>
    <submittedName>
        <fullName evidence="3">Chaperone protein DNAj, putative</fullName>
    </submittedName>
</protein>
<feature type="compositionally biased region" description="Polar residues" evidence="1">
    <location>
        <begin position="565"/>
        <end position="581"/>
    </location>
</feature>
<gene>
    <name evidence="3" type="ORF">TEOVI_000894500</name>
</gene>
<dbReference type="EMBL" id="CZPT02000463">
    <property type="protein sequence ID" value="SCU65950.1"/>
    <property type="molecule type" value="Genomic_DNA"/>
</dbReference>
<dbReference type="PRINTS" id="PR00625">
    <property type="entry name" value="JDOMAIN"/>
</dbReference>
<comment type="caution">
    <text evidence="3">The sequence shown here is derived from an EMBL/GenBank/DDBJ whole genome shotgun (WGS) entry which is preliminary data.</text>
</comment>
<organism evidence="3 4">
    <name type="scientific">Trypanosoma equiperdum</name>
    <dbReference type="NCBI Taxonomy" id="5694"/>
    <lineage>
        <taxon>Eukaryota</taxon>
        <taxon>Discoba</taxon>
        <taxon>Euglenozoa</taxon>
        <taxon>Kinetoplastea</taxon>
        <taxon>Metakinetoplastina</taxon>
        <taxon>Trypanosomatida</taxon>
        <taxon>Trypanosomatidae</taxon>
        <taxon>Trypanosoma</taxon>
    </lineage>
</organism>
<name>A0A1G4I2V3_TRYEQ</name>
<dbReference type="CDD" id="cd06257">
    <property type="entry name" value="DnaJ"/>
    <property type="match status" value="1"/>
</dbReference>
<dbReference type="InterPro" id="IPR001623">
    <property type="entry name" value="DnaJ_domain"/>
</dbReference>
<dbReference type="PROSITE" id="PS00636">
    <property type="entry name" value="DNAJ_1"/>
    <property type="match status" value="1"/>
</dbReference>
<reference evidence="3" key="1">
    <citation type="submission" date="2016-09" db="EMBL/GenBank/DDBJ databases">
        <authorList>
            <person name="Hebert L."/>
            <person name="Moumen B."/>
        </authorList>
    </citation>
    <scope>NUCLEOTIDE SEQUENCE [LARGE SCALE GENOMIC DNA]</scope>
    <source>
        <strain evidence="3">OVI</strain>
    </source>
</reference>
<dbReference type="AlphaFoldDB" id="A0A1G4I2V3"/>
<dbReference type="InterPro" id="IPR036869">
    <property type="entry name" value="J_dom_sf"/>
</dbReference>
<dbReference type="SUPFAM" id="SSF46565">
    <property type="entry name" value="Chaperone J-domain"/>
    <property type="match status" value="1"/>
</dbReference>
<evidence type="ECO:0000256" key="1">
    <source>
        <dbReference type="SAM" id="MobiDB-lite"/>
    </source>
</evidence>
<dbReference type="GeneID" id="92382879"/>
<dbReference type="PROSITE" id="PS50076">
    <property type="entry name" value="DNAJ_2"/>
    <property type="match status" value="1"/>
</dbReference>
<feature type="domain" description="J" evidence="2">
    <location>
        <begin position="370"/>
        <end position="440"/>
    </location>
</feature>
<dbReference type="InterPro" id="IPR018253">
    <property type="entry name" value="DnaJ_domain_CS"/>
</dbReference>
<dbReference type="Gene3D" id="1.10.287.110">
    <property type="entry name" value="DnaJ domain"/>
    <property type="match status" value="1"/>
</dbReference>
<sequence length="774" mass="88707">MRRHVSLVWLNAATGWRLHTATTSEGISEETREQLLEEEEFRAMDASQEDSEMLPIHHRLATKADALEAELKRLSFVLFEKPQLVVDDCPSTWTRRPANVVKIIRCYGATNACAKGRHQRPVGWVPPVGSSSTIVQTFNRMRHALLNMRKKKLGQPETALNDQLATLSADLDYLNRMKRLHALNFYGRMNLTPRRHIWLALYTLLWNSVIAIQNSLACVFFGTLRGIRDHGVVMGAIRGPATGFLRASQFLAYGLVLSPLIHVPSGLINSMYGVWNALSGKLFFEAGSGRWHYCSALTALWLHREVSLERRAIRSVGRLEFRRKNMRAENRWKDRLASMGFSFDRINEKFGGKHQKAQHTTRGRAENIENPYEVLQVKRNATLEQVKAQYKRLAKVFHPDTVQCGSEEERRKAREKFESISQAYQILSNPEKRRSYDLGGAQALRLHESKMGRFMARTPEEVVQSVFGGEIFKQKVLGQLLRSHWHLRNEAQVSVSLHEFEQLQVLRCFELTLELVRIVDVHAMAPAAKGCKHRSGQPQSEVADALIDELSGRKKNQPARERKQTTAQHKNQGDTPNNEGTGSPYELTCFTNEFNCFSRDFEDRCDRYTRHLAEACFGRELMYEVGQSYVISSQRFLGILPFYAPKLHVYKKIFSGVDRVYAAFREKVDDRAKDNPEWLARKVMTEYFSMEFDSVVADASCVLRFAAQNVLQDVAITEEQRRRRCYALWYLGDQMMRKGVPWSRTEVKRDDGELMAYIQQAANSAASTSKPGSF</sequence>